<evidence type="ECO:0000313" key="3">
    <source>
        <dbReference type="EMBL" id="MBP3194014.1"/>
    </source>
</evidence>
<dbReference type="Proteomes" id="UP000673975">
    <property type="component" value="Unassembled WGS sequence"/>
</dbReference>
<sequence>MTYNARKELVLSVALRYYKVNRTAKMKILDEFTAATGYHRKYAILLLRKFKPLQKAKVIPKRPAKSIKYDDEVQKALIQIWEASNRICSKRLVPYLPELIEVLTRYNHLKLSPHVRSRLLSISPATVDRILAKSRNSKRIRGLSTTRSGFLLKRNIPVRTFFDWKETEPGFIEADLVAHCGTSVQGSYVHTLVMTDIATGWTEPTPIPYRDQQMALSAIKTTRKRFPFALKGLDTDNGTEFLNRSLINYCRDEQVTFTRSRAYKKNDQCHVEQKNCQVVRRFVGYDRFEGMESCRRFADLYKLIRLYVNFFQPSMKLIAKERDGSKVSKTYDKAKTPYQRIQVSPEISDKVKKELKQQYHSLDPVKLLMQIAEKQDLLWQRAWISSASDALHKQLNGKQTTSQNVVPNGDSINHAVPKRRRNGNNTHKEISTLDNTNRIFRKTKRSGKYHLVNHNWLTRPDPFKDIKHEIIIAFQQNPNLDAKSLFRSIQIKYPGKFKNGQLRTLQRRIKELRMEQIKKITEEIGIILEPDSV</sequence>
<dbReference type="PROSITE" id="PS50994">
    <property type="entry name" value="INTEGRASE"/>
    <property type="match status" value="1"/>
</dbReference>
<dbReference type="Gene3D" id="3.30.420.10">
    <property type="entry name" value="Ribonuclease H-like superfamily/Ribonuclease H"/>
    <property type="match status" value="1"/>
</dbReference>
<dbReference type="Pfam" id="PF00665">
    <property type="entry name" value="rve"/>
    <property type="match status" value="1"/>
</dbReference>
<evidence type="ECO:0000256" key="1">
    <source>
        <dbReference type="SAM" id="MobiDB-lite"/>
    </source>
</evidence>
<name>A0A8J7RQD6_9BACT</name>
<proteinExistence type="predicted"/>
<dbReference type="GO" id="GO:0015074">
    <property type="term" value="P:DNA integration"/>
    <property type="evidence" value="ECO:0007669"/>
    <property type="project" value="InterPro"/>
</dbReference>
<dbReference type="InterPro" id="IPR012337">
    <property type="entry name" value="RNaseH-like_sf"/>
</dbReference>
<evidence type="ECO:0000313" key="4">
    <source>
        <dbReference type="Proteomes" id="UP000673975"/>
    </source>
</evidence>
<protein>
    <submittedName>
        <fullName evidence="3">DDE-type integrase/transposase/recombinase</fullName>
    </submittedName>
</protein>
<feature type="compositionally biased region" description="Polar residues" evidence="1">
    <location>
        <begin position="396"/>
        <end position="406"/>
    </location>
</feature>
<dbReference type="SUPFAM" id="SSF53098">
    <property type="entry name" value="Ribonuclease H-like"/>
    <property type="match status" value="1"/>
</dbReference>
<dbReference type="InterPro" id="IPR001584">
    <property type="entry name" value="Integrase_cat-core"/>
</dbReference>
<gene>
    <name evidence="3" type="ORF">NATSA_15175</name>
</gene>
<dbReference type="InterPro" id="IPR036397">
    <property type="entry name" value="RNaseH_sf"/>
</dbReference>
<feature type="domain" description="Integrase catalytic" evidence="2">
    <location>
        <begin position="165"/>
        <end position="345"/>
    </location>
</feature>
<dbReference type="EMBL" id="JAFIDN010000025">
    <property type="protein sequence ID" value="MBP3194014.1"/>
    <property type="molecule type" value="Genomic_DNA"/>
</dbReference>
<keyword evidence="4" id="KW-1185">Reference proteome</keyword>
<feature type="region of interest" description="Disordered" evidence="1">
    <location>
        <begin position="394"/>
        <end position="430"/>
    </location>
</feature>
<dbReference type="GO" id="GO:0003676">
    <property type="term" value="F:nucleic acid binding"/>
    <property type="evidence" value="ECO:0007669"/>
    <property type="project" value="InterPro"/>
</dbReference>
<dbReference type="AlphaFoldDB" id="A0A8J7RQD6"/>
<reference evidence="3" key="1">
    <citation type="submission" date="2021-02" db="EMBL/GenBank/DDBJ databases">
        <title>Natronogracilivirga saccharolytica gen. nov. sp. nov. a new anaerobic, haloalkiliphilic carbohydrate-fermenting bacterium from soda lake and proposing of Cyclonatronumiaceae fam. nov. in the phylum Balneolaeota.</title>
        <authorList>
            <person name="Zhilina T.N."/>
            <person name="Sorokin D.Y."/>
            <person name="Zavarzina D.G."/>
            <person name="Toshchakov S.V."/>
            <person name="Kublanov I.V."/>
        </authorList>
    </citation>
    <scope>NUCLEOTIDE SEQUENCE</scope>
    <source>
        <strain evidence="3">Z-1702</strain>
    </source>
</reference>
<comment type="caution">
    <text evidence="3">The sequence shown here is derived from an EMBL/GenBank/DDBJ whole genome shotgun (WGS) entry which is preliminary data.</text>
</comment>
<dbReference type="RefSeq" id="WP_210513473.1">
    <property type="nucleotide sequence ID" value="NZ_JAFIDN010000025.1"/>
</dbReference>
<evidence type="ECO:0000259" key="2">
    <source>
        <dbReference type="PROSITE" id="PS50994"/>
    </source>
</evidence>
<organism evidence="3 4">
    <name type="scientific">Natronogracilivirga saccharolytica</name>
    <dbReference type="NCBI Taxonomy" id="2812953"/>
    <lineage>
        <taxon>Bacteria</taxon>
        <taxon>Pseudomonadati</taxon>
        <taxon>Balneolota</taxon>
        <taxon>Balneolia</taxon>
        <taxon>Balneolales</taxon>
        <taxon>Cyclonatronaceae</taxon>
        <taxon>Natronogracilivirga</taxon>
    </lineage>
</organism>
<accession>A0A8J7RQD6</accession>